<gene>
    <name evidence="3" type="primary">LOC117211014</name>
</gene>
<feature type="region of interest" description="Disordered" evidence="1">
    <location>
        <begin position="1"/>
        <end position="55"/>
    </location>
</feature>
<evidence type="ECO:0000313" key="2">
    <source>
        <dbReference type="Proteomes" id="UP000515164"/>
    </source>
</evidence>
<feature type="compositionally biased region" description="Basic and acidic residues" evidence="1">
    <location>
        <begin position="1"/>
        <end position="26"/>
    </location>
</feature>
<feature type="region of interest" description="Disordered" evidence="1">
    <location>
        <begin position="68"/>
        <end position="108"/>
    </location>
</feature>
<feature type="compositionally biased region" description="Low complexity" evidence="1">
    <location>
        <begin position="44"/>
        <end position="55"/>
    </location>
</feature>
<sequence length="108" mass="12316">MSRRTLDAPLKRREASSRVENRRVSEYEWGTAPQSEGKTREANSEAASQTCAASTASGLRVKARYATEKWPPTRHGGKRAVKKSEHREERKGEIREESWEKRETEASV</sequence>
<keyword evidence="2" id="KW-1185">Reference proteome</keyword>
<protein>
    <submittedName>
        <fullName evidence="3">Uncharacterized protein LOC117211014</fullName>
    </submittedName>
</protein>
<evidence type="ECO:0000256" key="1">
    <source>
        <dbReference type="SAM" id="MobiDB-lite"/>
    </source>
</evidence>
<dbReference type="AlphaFoldDB" id="A0A6P8M9L5"/>
<dbReference type="Proteomes" id="UP000515164">
    <property type="component" value="Unplaced"/>
</dbReference>
<name>A0A6P8M9L5_9HYME</name>
<dbReference type="RefSeq" id="XP_033310456.1">
    <property type="nucleotide sequence ID" value="XM_033454565.1"/>
</dbReference>
<evidence type="ECO:0000313" key="3">
    <source>
        <dbReference type="RefSeq" id="XP_033310456.1"/>
    </source>
</evidence>
<accession>A0A6P8M9L5</accession>
<dbReference type="KEGG" id="bbif:117211014"/>
<organism evidence="2 3">
    <name type="scientific">Bombus bifarius</name>
    <dbReference type="NCBI Taxonomy" id="103933"/>
    <lineage>
        <taxon>Eukaryota</taxon>
        <taxon>Metazoa</taxon>
        <taxon>Ecdysozoa</taxon>
        <taxon>Arthropoda</taxon>
        <taxon>Hexapoda</taxon>
        <taxon>Insecta</taxon>
        <taxon>Pterygota</taxon>
        <taxon>Neoptera</taxon>
        <taxon>Endopterygota</taxon>
        <taxon>Hymenoptera</taxon>
        <taxon>Apocrita</taxon>
        <taxon>Aculeata</taxon>
        <taxon>Apoidea</taxon>
        <taxon>Anthophila</taxon>
        <taxon>Apidae</taxon>
        <taxon>Bombus</taxon>
        <taxon>Pyrobombus</taxon>
    </lineage>
</organism>
<proteinExistence type="predicted"/>
<dbReference type="GeneID" id="117211014"/>
<feature type="compositionally biased region" description="Basic and acidic residues" evidence="1">
    <location>
        <begin position="82"/>
        <end position="108"/>
    </location>
</feature>
<reference evidence="3" key="1">
    <citation type="submission" date="2025-08" db="UniProtKB">
        <authorList>
            <consortium name="RefSeq"/>
        </authorList>
    </citation>
    <scope>IDENTIFICATION</scope>
    <source>
        <tissue evidence="3">Muscle</tissue>
    </source>
</reference>